<dbReference type="EMBL" id="JAGMWT010000006">
    <property type="protein sequence ID" value="KAH7127248.1"/>
    <property type="molecule type" value="Genomic_DNA"/>
</dbReference>
<dbReference type="OrthoDB" id="16820at2759"/>
<name>A0A9P9ILX3_9PLEO</name>
<dbReference type="InterPro" id="IPR036188">
    <property type="entry name" value="FAD/NAD-bd_sf"/>
</dbReference>
<protein>
    <recommendedName>
        <fullName evidence="3">FAD-binding domain-containing protein</fullName>
    </recommendedName>
</protein>
<dbReference type="Gene3D" id="3.30.9.30">
    <property type="match status" value="1"/>
</dbReference>
<dbReference type="SUPFAM" id="SSF51905">
    <property type="entry name" value="FAD/NAD(P)-binding domain"/>
    <property type="match status" value="1"/>
</dbReference>
<dbReference type="PANTHER" id="PTHR47469">
    <property type="entry name" value="MONOOXYGENASE-LIKE"/>
    <property type="match status" value="1"/>
</dbReference>
<dbReference type="Proteomes" id="UP000700596">
    <property type="component" value="Unassembled WGS sequence"/>
</dbReference>
<evidence type="ECO:0000313" key="2">
    <source>
        <dbReference type="Proteomes" id="UP000700596"/>
    </source>
</evidence>
<keyword evidence="2" id="KW-1185">Reference proteome</keyword>
<dbReference type="InterPro" id="IPR053212">
    <property type="entry name" value="DHP_3-monooxygenase"/>
</dbReference>
<accession>A0A9P9ILX3</accession>
<proteinExistence type="predicted"/>
<dbReference type="AlphaFoldDB" id="A0A9P9ILX3"/>
<gene>
    <name evidence="1" type="ORF">B0J11DRAFT_433466</name>
</gene>
<evidence type="ECO:0000313" key="1">
    <source>
        <dbReference type="EMBL" id="KAH7127248.1"/>
    </source>
</evidence>
<dbReference type="PANTHER" id="PTHR47469:SF2">
    <property type="entry name" value="OS06G0597600 PROTEIN"/>
    <property type="match status" value="1"/>
</dbReference>
<reference evidence="1" key="1">
    <citation type="journal article" date="2021" name="Nat. Commun.">
        <title>Genetic determinants of endophytism in the Arabidopsis root mycobiome.</title>
        <authorList>
            <person name="Mesny F."/>
            <person name="Miyauchi S."/>
            <person name="Thiergart T."/>
            <person name="Pickel B."/>
            <person name="Atanasova L."/>
            <person name="Karlsson M."/>
            <person name="Huettel B."/>
            <person name="Barry K.W."/>
            <person name="Haridas S."/>
            <person name="Chen C."/>
            <person name="Bauer D."/>
            <person name="Andreopoulos W."/>
            <person name="Pangilinan J."/>
            <person name="LaButti K."/>
            <person name="Riley R."/>
            <person name="Lipzen A."/>
            <person name="Clum A."/>
            <person name="Drula E."/>
            <person name="Henrissat B."/>
            <person name="Kohler A."/>
            <person name="Grigoriev I.V."/>
            <person name="Martin F.M."/>
            <person name="Hacquard S."/>
        </authorList>
    </citation>
    <scope>NUCLEOTIDE SEQUENCE</scope>
    <source>
        <strain evidence="1">MPI-CAGE-CH-0243</strain>
    </source>
</reference>
<sequence>VGGSLSALMHGIILHRLEWSVRILELSRTDTPTSHMAGVCLGSDVLRFLARFDGVSHIPLGIQSVQLQSLSWKGEPHPFLKAKRVMTSWDALYHRLRANFDSFASVYVPHPPTLPSSAVEHAEDARKRAKYETGKEVIDVCESATGRIIVRFKDHSRGGQESHCVGDLVLGADGPNSTVRNIFLHQTPIQRKYAGYVAWRGVIPEDQVSTFSNQSGYQSQVQ</sequence>
<dbReference type="Gene3D" id="3.50.50.60">
    <property type="entry name" value="FAD/NAD(P)-binding domain"/>
    <property type="match status" value="1"/>
</dbReference>
<evidence type="ECO:0008006" key="3">
    <source>
        <dbReference type="Google" id="ProtNLM"/>
    </source>
</evidence>
<comment type="caution">
    <text evidence="1">The sequence shown here is derived from an EMBL/GenBank/DDBJ whole genome shotgun (WGS) entry which is preliminary data.</text>
</comment>
<organism evidence="1 2">
    <name type="scientific">Dendryphion nanum</name>
    <dbReference type="NCBI Taxonomy" id="256645"/>
    <lineage>
        <taxon>Eukaryota</taxon>
        <taxon>Fungi</taxon>
        <taxon>Dikarya</taxon>
        <taxon>Ascomycota</taxon>
        <taxon>Pezizomycotina</taxon>
        <taxon>Dothideomycetes</taxon>
        <taxon>Pleosporomycetidae</taxon>
        <taxon>Pleosporales</taxon>
        <taxon>Torulaceae</taxon>
        <taxon>Dendryphion</taxon>
    </lineage>
</organism>
<feature type="non-terminal residue" evidence="1">
    <location>
        <position position="1"/>
    </location>
</feature>
<dbReference type="SUPFAM" id="SSF54373">
    <property type="entry name" value="FAD-linked reductases, C-terminal domain"/>
    <property type="match status" value="1"/>
</dbReference>